<dbReference type="AlphaFoldDB" id="A0A392SWE0"/>
<comment type="caution">
    <text evidence="1">The sequence shown here is derived from an EMBL/GenBank/DDBJ whole genome shotgun (WGS) entry which is preliminary data.</text>
</comment>
<dbReference type="Proteomes" id="UP000265520">
    <property type="component" value="Unassembled WGS sequence"/>
</dbReference>
<organism evidence="1 2">
    <name type="scientific">Trifolium medium</name>
    <dbReference type="NCBI Taxonomy" id="97028"/>
    <lineage>
        <taxon>Eukaryota</taxon>
        <taxon>Viridiplantae</taxon>
        <taxon>Streptophyta</taxon>
        <taxon>Embryophyta</taxon>
        <taxon>Tracheophyta</taxon>
        <taxon>Spermatophyta</taxon>
        <taxon>Magnoliopsida</taxon>
        <taxon>eudicotyledons</taxon>
        <taxon>Gunneridae</taxon>
        <taxon>Pentapetalae</taxon>
        <taxon>rosids</taxon>
        <taxon>fabids</taxon>
        <taxon>Fabales</taxon>
        <taxon>Fabaceae</taxon>
        <taxon>Papilionoideae</taxon>
        <taxon>50 kb inversion clade</taxon>
        <taxon>NPAAA clade</taxon>
        <taxon>Hologalegina</taxon>
        <taxon>IRL clade</taxon>
        <taxon>Trifolieae</taxon>
        <taxon>Trifolium</taxon>
    </lineage>
</organism>
<evidence type="ECO:0000313" key="1">
    <source>
        <dbReference type="EMBL" id="MCI53171.1"/>
    </source>
</evidence>
<dbReference type="EMBL" id="LXQA010459091">
    <property type="protein sequence ID" value="MCI53171.1"/>
    <property type="molecule type" value="Genomic_DNA"/>
</dbReference>
<reference evidence="1 2" key="1">
    <citation type="journal article" date="2018" name="Front. Plant Sci.">
        <title>Red Clover (Trifolium pratense) and Zigzag Clover (T. medium) - A Picture of Genomic Similarities and Differences.</title>
        <authorList>
            <person name="Dluhosova J."/>
            <person name="Istvanek J."/>
            <person name="Nedelnik J."/>
            <person name="Repkova J."/>
        </authorList>
    </citation>
    <scope>NUCLEOTIDE SEQUENCE [LARGE SCALE GENOMIC DNA]</scope>
    <source>
        <strain evidence="2">cv. 10/8</strain>
        <tissue evidence="1">Leaf</tissue>
    </source>
</reference>
<sequence length="66" mass="7443">MIVKLLAKEERRGIFGIEVLKFRLKLKKLRMGRKTDVLKPEVTAFSPKARGFVAWGDSFAGCVTFG</sequence>
<proteinExistence type="predicted"/>
<name>A0A392SWE0_9FABA</name>
<accession>A0A392SWE0</accession>
<protein>
    <submittedName>
        <fullName evidence="1">Uncharacterized protein</fullName>
    </submittedName>
</protein>
<keyword evidence="2" id="KW-1185">Reference proteome</keyword>
<evidence type="ECO:0000313" key="2">
    <source>
        <dbReference type="Proteomes" id="UP000265520"/>
    </source>
</evidence>